<dbReference type="EMBL" id="KF900414">
    <property type="protein sequence ID" value="AIE94127.1"/>
    <property type="molecule type" value="Genomic_DNA"/>
</dbReference>
<name>A0A075FWX5_9EURY</name>
<protein>
    <submittedName>
        <fullName evidence="1">Uncharacterized protein</fullName>
    </submittedName>
</protein>
<organism evidence="1">
    <name type="scientific">uncultured marine group II/III euryarchaeote AD1000_43_G11</name>
    <dbReference type="NCBI Taxonomy" id="1457772"/>
    <lineage>
        <taxon>Archaea</taxon>
        <taxon>Methanobacteriati</taxon>
        <taxon>Methanobacteriota</taxon>
        <taxon>environmental samples</taxon>
    </lineage>
</organism>
<dbReference type="AlphaFoldDB" id="A0A075FWX5"/>
<reference evidence="1" key="1">
    <citation type="journal article" date="2014" name="Genome Biol. Evol.">
        <title>Pangenome evidence for extensive interdomain horizontal transfer affecting lineage core and shell genes in uncultured planktonic thaumarchaeota and euryarchaeota.</title>
        <authorList>
            <person name="Deschamps P."/>
            <person name="Zivanovic Y."/>
            <person name="Moreira D."/>
            <person name="Rodriguez-Valera F."/>
            <person name="Lopez-Garcia P."/>
        </authorList>
    </citation>
    <scope>NUCLEOTIDE SEQUENCE</scope>
</reference>
<accession>A0A075FWX5</accession>
<evidence type="ECO:0000313" key="1">
    <source>
        <dbReference type="EMBL" id="AIE94127.1"/>
    </source>
</evidence>
<proteinExistence type="predicted"/>
<sequence length="105" mass="11877">MFMQHNMGSGMHGSSSALARIVLIQVNDMQRNFSHRYLPLSRSHPARQRLSYPFRPLWIPSVRNSHRYLLAGLCAVAFPTCQPAHQSDGIRFLYAVMCSASRSVS</sequence>